<dbReference type="SUPFAM" id="SSF56059">
    <property type="entry name" value="Glutathione synthetase ATP-binding domain-like"/>
    <property type="match status" value="1"/>
</dbReference>
<dbReference type="PANTHER" id="PTHR43585">
    <property type="entry name" value="FUMIPYRROLE BIOSYNTHESIS PROTEIN C"/>
    <property type="match status" value="1"/>
</dbReference>
<organism evidence="6 7">
    <name type="scientific">Streptomyces pharetrae CZA14</name>
    <dbReference type="NCBI Taxonomy" id="1144883"/>
    <lineage>
        <taxon>Bacteria</taxon>
        <taxon>Bacillati</taxon>
        <taxon>Actinomycetota</taxon>
        <taxon>Actinomycetes</taxon>
        <taxon>Kitasatosporales</taxon>
        <taxon>Streptomycetaceae</taxon>
        <taxon>Streptomyces</taxon>
    </lineage>
</organism>
<dbReference type="InterPro" id="IPR011761">
    <property type="entry name" value="ATP-grasp"/>
</dbReference>
<reference evidence="6 7" key="1">
    <citation type="submission" date="2016-12" db="EMBL/GenBank/DDBJ databases">
        <title>Genome Mining:The Detection of Biosynthetic Gene Clusters to Aid in the Expression of Curamycin A produced by Streptomyces sp. strain CZA14.</title>
        <authorList>
            <person name="Durrell K.A."/>
            <person name="Kirby B.M."/>
            <person name="Khan W."/>
            <person name="Mthethwa T."/>
            <person name="Le Roes-Hill M."/>
        </authorList>
    </citation>
    <scope>NUCLEOTIDE SEQUENCE [LARGE SCALE GENOMIC DNA]</scope>
    <source>
        <strain evidence="6 7">CZA14</strain>
    </source>
</reference>
<dbReference type="Proteomes" id="UP000194266">
    <property type="component" value="Unassembled WGS sequence"/>
</dbReference>
<proteinExistence type="predicted"/>
<keyword evidence="3 4" id="KW-0067">ATP-binding</keyword>
<evidence type="ECO:0000256" key="2">
    <source>
        <dbReference type="ARBA" id="ARBA00022741"/>
    </source>
</evidence>
<dbReference type="InterPro" id="IPR052032">
    <property type="entry name" value="ATP-dep_AA_Ligase"/>
</dbReference>
<keyword evidence="7" id="KW-1185">Reference proteome</keyword>
<sequence length="392" mass="42029">MRPDDDTHGPAVLIGSRPAEGPAALAQLGVPFIWVVDPDEAPPLAADGAIDIVQVPFRSDPLSVFRIPLPDPVCAVFSFTEFGSLPAALLSEALRLPTVPVAAVVRTRNKLLMRRALANARVDTLPFGIIGRDDPAPEDFPLIAKPVEGAGSKGIQFLPDLAGYRERITDLTGLLWERYVTGPEFSVEAVSDADGHHVLGITAKTTTGRPHFVETGHQTPAVLSPADAEAIRGCAVRCLDALGISLGASHTEVKLENGLAVVIETHTRAGGDRIPLLTRLVSGLDQYELAIRSALPWVRPSAHSPRYSHAAVHYFPWQDVTVEEVTGLDECRALDGVVEAEVELSGGHVPTWRYSHERPGHLVVGADSPEELGRRITAADATVHVNLRDTTP</sequence>
<dbReference type="Gene3D" id="3.30.470.20">
    <property type="entry name" value="ATP-grasp fold, B domain"/>
    <property type="match status" value="1"/>
</dbReference>
<evidence type="ECO:0000256" key="4">
    <source>
        <dbReference type="PROSITE-ProRule" id="PRU00409"/>
    </source>
</evidence>
<dbReference type="PANTHER" id="PTHR43585:SF2">
    <property type="entry name" value="ATP-GRASP ENZYME FSQD"/>
    <property type="match status" value="1"/>
</dbReference>
<keyword evidence="2 4" id="KW-0547">Nucleotide-binding</keyword>
<dbReference type="RefSeq" id="WP_086173217.1">
    <property type="nucleotide sequence ID" value="NZ_MRYD01000362.1"/>
</dbReference>
<dbReference type="Pfam" id="PF18603">
    <property type="entry name" value="LAL_C2"/>
    <property type="match status" value="1"/>
</dbReference>
<evidence type="ECO:0000256" key="3">
    <source>
        <dbReference type="ARBA" id="ARBA00022840"/>
    </source>
</evidence>
<dbReference type="Pfam" id="PF13535">
    <property type="entry name" value="ATP-grasp_4"/>
    <property type="match status" value="1"/>
</dbReference>
<dbReference type="PROSITE" id="PS50975">
    <property type="entry name" value="ATP_GRASP"/>
    <property type="match status" value="1"/>
</dbReference>
<evidence type="ECO:0000259" key="5">
    <source>
        <dbReference type="PROSITE" id="PS50975"/>
    </source>
</evidence>
<name>A0ABX3Y8S5_9ACTN</name>
<evidence type="ECO:0000313" key="7">
    <source>
        <dbReference type="Proteomes" id="UP000194266"/>
    </source>
</evidence>
<accession>A0ABX3Y8S5</accession>
<evidence type="ECO:0000256" key="1">
    <source>
        <dbReference type="ARBA" id="ARBA00022598"/>
    </source>
</evidence>
<comment type="caution">
    <text evidence="6">The sequence shown here is derived from an EMBL/GenBank/DDBJ whole genome shotgun (WGS) entry which is preliminary data.</text>
</comment>
<dbReference type="InterPro" id="IPR040570">
    <property type="entry name" value="LAL_C2"/>
</dbReference>
<gene>
    <name evidence="6" type="ORF">OQI_35250</name>
</gene>
<feature type="domain" description="ATP-grasp" evidence="5">
    <location>
        <begin position="114"/>
        <end position="295"/>
    </location>
</feature>
<keyword evidence="1" id="KW-0436">Ligase</keyword>
<dbReference type="EMBL" id="MRYD01000362">
    <property type="protein sequence ID" value="OSZ56026.1"/>
    <property type="molecule type" value="Genomic_DNA"/>
</dbReference>
<evidence type="ECO:0000313" key="6">
    <source>
        <dbReference type="EMBL" id="OSZ56026.1"/>
    </source>
</evidence>
<protein>
    <recommendedName>
        <fullName evidence="5">ATP-grasp domain-containing protein</fullName>
    </recommendedName>
</protein>